<gene>
    <name evidence="1" type="ORF">GXM_10440</name>
</gene>
<dbReference type="Proteomes" id="UP000326678">
    <property type="component" value="Chromosome pGXM02"/>
</dbReference>
<organism evidence="1 2">
    <name type="scientific">Nostoc sphaeroides CCNUC1</name>
    <dbReference type="NCBI Taxonomy" id="2653204"/>
    <lineage>
        <taxon>Bacteria</taxon>
        <taxon>Bacillati</taxon>
        <taxon>Cyanobacteriota</taxon>
        <taxon>Cyanophyceae</taxon>
        <taxon>Nostocales</taxon>
        <taxon>Nostocaceae</taxon>
        <taxon>Nostoc</taxon>
    </lineage>
</organism>
<name>A0A5P8WIM6_9NOSO</name>
<reference evidence="1 2" key="1">
    <citation type="submission" date="2019-10" db="EMBL/GenBank/DDBJ databases">
        <title>Genomic and transcriptomic insights into the perfect genentic adaptation of a filamentous nitrogen-fixing cyanobacterium to rice fields.</title>
        <authorList>
            <person name="Chen Z."/>
        </authorList>
    </citation>
    <scope>NUCLEOTIDE SEQUENCE [LARGE SCALE GENOMIC DNA]</scope>
    <source>
        <strain evidence="1">CCNUC1</strain>
    </source>
</reference>
<evidence type="ECO:0000313" key="1">
    <source>
        <dbReference type="EMBL" id="QFS52685.1"/>
    </source>
</evidence>
<accession>A0A5P8WIM6</accession>
<evidence type="ECO:0000313" key="2">
    <source>
        <dbReference type="Proteomes" id="UP000326678"/>
    </source>
</evidence>
<sequence>MDIPLIKGEKAIAQFARLRAVVFLLSRYNLANNLDIVKIKI</sequence>
<dbReference type="EMBL" id="CP045229">
    <property type="protein sequence ID" value="QFS52685.1"/>
    <property type="molecule type" value="Genomic_DNA"/>
</dbReference>
<dbReference type="AlphaFoldDB" id="A0A5P8WIM6"/>
<protein>
    <submittedName>
        <fullName evidence="1">Uncharacterized protein</fullName>
    </submittedName>
</protein>
<keyword evidence="2" id="KW-1185">Reference proteome</keyword>
<proteinExistence type="predicted"/>
<dbReference type="KEGG" id="nsh:GXM_10440"/>